<accession>A0ABT6TV73</accession>
<organism evidence="2 3">
    <name type="scientific">Pseudoalteromonas shioyasakiensis</name>
    <dbReference type="NCBI Taxonomy" id="1190813"/>
    <lineage>
        <taxon>Bacteria</taxon>
        <taxon>Pseudomonadati</taxon>
        <taxon>Pseudomonadota</taxon>
        <taxon>Gammaproteobacteria</taxon>
        <taxon>Alteromonadales</taxon>
        <taxon>Pseudoalteromonadaceae</taxon>
        <taxon>Pseudoalteromonas</taxon>
    </lineage>
</organism>
<dbReference type="EMBL" id="JAKUMG010000001">
    <property type="protein sequence ID" value="MDI4667809.1"/>
    <property type="molecule type" value="Genomic_DNA"/>
</dbReference>
<feature type="compositionally biased region" description="Low complexity" evidence="1">
    <location>
        <begin position="155"/>
        <end position="167"/>
    </location>
</feature>
<dbReference type="Proteomes" id="UP001156974">
    <property type="component" value="Unassembled WGS sequence"/>
</dbReference>
<gene>
    <name evidence="2" type="ORF">MKZ47_01670</name>
</gene>
<feature type="region of interest" description="Disordered" evidence="1">
    <location>
        <begin position="155"/>
        <end position="187"/>
    </location>
</feature>
<comment type="caution">
    <text evidence="2">The sequence shown here is derived from an EMBL/GenBank/DDBJ whole genome shotgun (WGS) entry which is preliminary data.</text>
</comment>
<reference evidence="2 3" key="1">
    <citation type="submission" date="2022-02" db="EMBL/GenBank/DDBJ databases">
        <title>Genome analysis of Beneficial Microorganisms for Coral consortium from Pocillopora damicornis.</title>
        <authorList>
            <person name="Rosado P.M."/>
            <person name="Cardoso P.M."/>
            <person name="Rosado J.G."/>
            <person name="Schultz J."/>
            <person name="Rocha U."/>
            <person name="Costa T.K."/>
            <person name="Peixoto R.S."/>
        </authorList>
    </citation>
    <scope>NUCLEOTIDE SEQUENCE [LARGE SCALE GENOMIC DNA]</scope>
    <source>
        <strain evidence="2 3">BMC5</strain>
    </source>
</reference>
<evidence type="ECO:0000256" key="1">
    <source>
        <dbReference type="SAM" id="MobiDB-lite"/>
    </source>
</evidence>
<name>A0ABT6TV73_9GAMM</name>
<keyword evidence="3" id="KW-1185">Reference proteome</keyword>
<evidence type="ECO:0000313" key="3">
    <source>
        <dbReference type="Proteomes" id="UP001156974"/>
    </source>
</evidence>
<dbReference type="RefSeq" id="WP_175079087.1">
    <property type="nucleotide sequence ID" value="NZ_JAKUMG010000001.1"/>
</dbReference>
<sequence length="187" mass="21655">MSYIVFLALLLLITLLGCYWMVESNRRKAIEAEKKRFNQRVKEINNDFKDKLIDFSESKIIRPKNISRLSMITSNYFVVQAHNEENLTYLEYISDLLLNTIIMEASKAQSPEQIDQLADRLQYFMAELPYNGIEYNKAFYQESLPSLIEVIKYQPPADLQDDQPPAQSTQASDDSTPENQLSELSKA</sequence>
<evidence type="ECO:0000313" key="2">
    <source>
        <dbReference type="EMBL" id="MDI4667809.1"/>
    </source>
</evidence>
<protein>
    <recommendedName>
        <fullName evidence="4">DUF4760 domain-containing protein</fullName>
    </recommendedName>
</protein>
<feature type="compositionally biased region" description="Polar residues" evidence="1">
    <location>
        <begin position="168"/>
        <end position="187"/>
    </location>
</feature>
<proteinExistence type="predicted"/>
<evidence type="ECO:0008006" key="4">
    <source>
        <dbReference type="Google" id="ProtNLM"/>
    </source>
</evidence>